<dbReference type="GeneID" id="18826406"/>
<organism evidence="2 3">
    <name type="scientific">Agaricus bisporus var. burnettii (strain JB137-S8 / ATCC MYA-4627 / FGSC 10392)</name>
    <name type="common">White button mushroom</name>
    <dbReference type="NCBI Taxonomy" id="597362"/>
    <lineage>
        <taxon>Eukaryota</taxon>
        <taxon>Fungi</taxon>
        <taxon>Dikarya</taxon>
        <taxon>Basidiomycota</taxon>
        <taxon>Agaricomycotina</taxon>
        <taxon>Agaricomycetes</taxon>
        <taxon>Agaricomycetidae</taxon>
        <taxon>Agaricales</taxon>
        <taxon>Agaricineae</taxon>
        <taxon>Agaricaceae</taxon>
        <taxon>Agaricus</taxon>
    </lineage>
</organism>
<evidence type="ECO:0000313" key="3">
    <source>
        <dbReference type="Proteomes" id="UP000008493"/>
    </source>
</evidence>
<feature type="compositionally biased region" description="Basic and acidic residues" evidence="1">
    <location>
        <begin position="36"/>
        <end position="48"/>
    </location>
</feature>
<dbReference type="OMA" id="PNDNQTH"/>
<dbReference type="KEGG" id="abp:AGABI1DRAFT125923"/>
<proteinExistence type="predicted"/>
<dbReference type="InParanoid" id="K5W430"/>
<dbReference type="HOGENOM" id="CLU_1916441_0_0_1"/>
<sequence length="132" mass="14680">MPPNDNQTHLPDFDKLISMESFDPQEDQLTMPEPGESVKLDSGEKESQPHLVSIPSTMKEVMGKNPKSEKVEMTLSLVHGDVLLLEGDDFERNQYPIVWFVSIKHDITGVSAGACQQERVTSEEGALEEPEG</sequence>
<accession>K5W430</accession>
<dbReference type="RefSeq" id="XP_007327437.1">
    <property type="nucleotide sequence ID" value="XM_007327375.1"/>
</dbReference>
<protein>
    <submittedName>
        <fullName evidence="2">Uncharacterized protein</fullName>
    </submittedName>
</protein>
<reference evidence="3" key="1">
    <citation type="journal article" date="2012" name="Proc. Natl. Acad. Sci. U.S.A.">
        <title>Genome sequence of the button mushroom Agaricus bisporus reveals mechanisms governing adaptation to a humic-rich ecological niche.</title>
        <authorList>
            <person name="Morin E."/>
            <person name="Kohler A."/>
            <person name="Baker A.R."/>
            <person name="Foulongne-Oriol M."/>
            <person name="Lombard V."/>
            <person name="Nagy L.G."/>
            <person name="Ohm R.A."/>
            <person name="Patyshakuliyeva A."/>
            <person name="Brun A."/>
            <person name="Aerts A.L."/>
            <person name="Bailey A.M."/>
            <person name="Billette C."/>
            <person name="Coutinho P.M."/>
            <person name="Deakin G."/>
            <person name="Doddapaneni H."/>
            <person name="Floudas D."/>
            <person name="Grimwood J."/>
            <person name="Hilden K."/>
            <person name="Kuees U."/>
            <person name="LaButti K.M."/>
            <person name="Lapidus A."/>
            <person name="Lindquist E.A."/>
            <person name="Lucas S.M."/>
            <person name="Murat C."/>
            <person name="Riley R.W."/>
            <person name="Salamov A.A."/>
            <person name="Schmutz J."/>
            <person name="Subramanian V."/>
            <person name="Woesten H.A.B."/>
            <person name="Xu J."/>
            <person name="Eastwood D.C."/>
            <person name="Foster G.D."/>
            <person name="Sonnenberg A.S."/>
            <person name="Cullen D."/>
            <person name="de Vries R.P."/>
            <person name="Lundell T."/>
            <person name="Hibbett D.S."/>
            <person name="Henrissat B."/>
            <person name="Burton K.S."/>
            <person name="Kerrigan R.W."/>
            <person name="Challen M.P."/>
            <person name="Grigoriev I.V."/>
            <person name="Martin F."/>
        </authorList>
    </citation>
    <scope>NUCLEOTIDE SEQUENCE [LARGE SCALE GENOMIC DNA]</scope>
    <source>
        <strain evidence="3">JB137-S8 / ATCC MYA-4627 / FGSC 10392</strain>
    </source>
</reference>
<evidence type="ECO:0000256" key="1">
    <source>
        <dbReference type="SAM" id="MobiDB-lite"/>
    </source>
</evidence>
<dbReference type="AlphaFoldDB" id="K5W430"/>
<dbReference type="OrthoDB" id="2678679at2759"/>
<dbReference type="Proteomes" id="UP000008493">
    <property type="component" value="Unassembled WGS sequence"/>
</dbReference>
<dbReference type="EMBL" id="JH971387">
    <property type="protein sequence ID" value="EKM81544.1"/>
    <property type="molecule type" value="Genomic_DNA"/>
</dbReference>
<feature type="region of interest" description="Disordered" evidence="1">
    <location>
        <begin position="1"/>
        <end position="53"/>
    </location>
</feature>
<keyword evidence="3" id="KW-1185">Reference proteome</keyword>
<name>K5W430_AGABU</name>
<evidence type="ECO:0000313" key="2">
    <source>
        <dbReference type="EMBL" id="EKM81544.1"/>
    </source>
</evidence>
<gene>
    <name evidence="2" type="ORF">AGABI1DRAFT_125923</name>
</gene>